<name>A0A235HKF4_AZOBR</name>
<dbReference type="EMBL" id="NOWT01000001">
    <property type="protein sequence ID" value="OYD86023.1"/>
    <property type="molecule type" value="Genomic_DNA"/>
</dbReference>
<dbReference type="RefSeq" id="WP_094301298.1">
    <property type="nucleotide sequence ID" value="NZ_NOWT01000001.1"/>
</dbReference>
<dbReference type="AlphaFoldDB" id="A0A235HKF4"/>
<comment type="caution">
    <text evidence="1">The sequence shown here is derived from an EMBL/GenBank/DDBJ whole genome shotgun (WGS) entry which is preliminary data.</text>
</comment>
<evidence type="ECO:0000313" key="1">
    <source>
        <dbReference type="EMBL" id="OYD86023.1"/>
    </source>
</evidence>
<reference evidence="1 2" key="1">
    <citation type="submission" date="2017-07" db="EMBL/GenBank/DDBJ databases">
        <title>Whole genome sequence of Azospirillum brasilense 2A1, a potential biofertilizer strain.</title>
        <authorList>
            <person name="Fontana C.A."/>
            <person name="Toffoli L.M."/>
            <person name="Salazar S.M."/>
            <person name="Puglisi E."/>
            <person name="Pedraza R."/>
            <person name="Bassi D."/>
            <person name="Cocconcelli P.S."/>
        </authorList>
    </citation>
    <scope>NUCLEOTIDE SEQUENCE [LARGE SCALE GENOMIC DNA]</scope>
    <source>
        <strain evidence="1 2">2A1</strain>
    </source>
</reference>
<sequence length="144" mass="16082">MFTSFDLTQARAWIGIAVTVVASHEFMEVLATVTYKGPLIKADETGLFIYGQTVSPIRWEDIASAEHDSLWGAKRAPSLYVLRVSKDSRQFIRPSRANFYTGRFLRLSSFGTTASGTDIRRVLKARVPALLWHIESDATDKEAG</sequence>
<proteinExistence type="predicted"/>
<evidence type="ECO:0000313" key="2">
    <source>
        <dbReference type="Proteomes" id="UP000215367"/>
    </source>
</evidence>
<gene>
    <name evidence="1" type="ORF">CHT98_00135</name>
</gene>
<dbReference type="Proteomes" id="UP000215367">
    <property type="component" value="Unassembled WGS sequence"/>
</dbReference>
<protein>
    <submittedName>
        <fullName evidence="1">Uncharacterized protein</fullName>
    </submittedName>
</protein>
<organism evidence="1 2">
    <name type="scientific">Azospirillum brasilense</name>
    <dbReference type="NCBI Taxonomy" id="192"/>
    <lineage>
        <taxon>Bacteria</taxon>
        <taxon>Pseudomonadati</taxon>
        <taxon>Pseudomonadota</taxon>
        <taxon>Alphaproteobacteria</taxon>
        <taxon>Rhodospirillales</taxon>
        <taxon>Azospirillaceae</taxon>
        <taxon>Azospirillum</taxon>
    </lineage>
</organism>
<accession>A0A235HKF4</accession>